<dbReference type="Gene3D" id="2.40.70.10">
    <property type="entry name" value="Acid Proteases"/>
    <property type="match status" value="1"/>
</dbReference>
<reference evidence="3" key="1">
    <citation type="submission" date="2020-07" db="EMBL/GenBank/DDBJ databases">
        <title>Huge and variable diversity of episymbiotic CPR bacteria and DPANN archaea in groundwater ecosystems.</title>
        <authorList>
            <person name="He C.Y."/>
            <person name="Keren R."/>
            <person name="Whittaker M."/>
            <person name="Farag I.F."/>
            <person name="Doudna J."/>
            <person name="Cate J.H.D."/>
            <person name="Banfield J.F."/>
        </authorList>
    </citation>
    <scope>NUCLEOTIDE SEQUENCE</scope>
    <source>
        <strain evidence="3">NC_groundwater_580_Pr5_B-0.1um_64_19</strain>
    </source>
</reference>
<gene>
    <name evidence="3" type="ORF">HYX28_04855</name>
</gene>
<evidence type="ECO:0000259" key="2">
    <source>
        <dbReference type="PROSITE" id="PS50175"/>
    </source>
</evidence>
<dbReference type="PROSITE" id="PS00141">
    <property type="entry name" value="ASP_PROTEASE"/>
    <property type="match status" value="1"/>
</dbReference>
<dbReference type="InterPro" id="IPR021109">
    <property type="entry name" value="Peptidase_aspartic_dom_sf"/>
</dbReference>
<evidence type="ECO:0000313" key="4">
    <source>
        <dbReference type="Proteomes" id="UP000779809"/>
    </source>
</evidence>
<comment type="caution">
    <text evidence="3">The sequence shown here is derived from an EMBL/GenBank/DDBJ whole genome shotgun (WGS) entry which is preliminary data.</text>
</comment>
<dbReference type="Proteomes" id="UP000779809">
    <property type="component" value="Unassembled WGS sequence"/>
</dbReference>
<dbReference type="SUPFAM" id="SSF50630">
    <property type="entry name" value="Acid proteases"/>
    <property type="match status" value="1"/>
</dbReference>
<evidence type="ECO:0000256" key="1">
    <source>
        <dbReference type="ARBA" id="ARBA00022801"/>
    </source>
</evidence>
<dbReference type="PROSITE" id="PS50175">
    <property type="entry name" value="ASP_PROT_RETROV"/>
    <property type="match status" value="1"/>
</dbReference>
<evidence type="ECO:0000313" key="3">
    <source>
        <dbReference type="EMBL" id="MBI2678088.1"/>
    </source>
</evidence>
<name>A0A932EPU9_9BACT</name>
<keyword evidence="3" id="KW-0645">Protease</keyword>
<dbReference type="GO" id="GO:0006508">
    <property type="term" value="P:proteolysis"/>
    <property type="evidence" value="ECO:0007669"/>
    <property type="project" value="UniProtKB-KW"/>
</dbReference>
<proteinExistence type="predicted"/>
<dbReference type="EMBL" id="JACPNR010000006">
    <property type="protein sequence ID" value="MBI2678088.1"/>
    <property type="molecule type" value="Genomic_DNA"/>
</dbReference>
<keyword evidence="1" id="KW-0378">Hydrolase</keyword>
<protein>
    <submittedName>
        <fullName evidence="3">Retroviral-like aspartic protease family protein</fullName>
    </submittedName>
</protein>
<dbReference type="AlphaFoldDB" id="A0A932EPU9"/>
<dbReference type="InterPro" id="IPR001969">
    <property type="entry name" value="Aspartic_peptidase_AS"/>
</dbReference>
<sequence length="148" mass="16166">MSRVELEWNPFDQTDPGPCIDVVILNSRDVIKAGHAIGLEYPAARPIKALLDTGASVTVVSKVFANYCKLFQTNEGSEITAIGATHRCGEHAGAISFPGTALRPFNSIRIVSAVFAKERSYACLIGRDILRNWTVTFDGRAKRVTIED</sequence>
<organism evidence="3 4">
    <name type="scientific">Candidatus Korobacter versatilis</name>
    <dbReference type="NCBI Taxonomy" id="658062"/>
    <lineage>
        <taxon>Bacteria</taxon>
        <taxon>Pseudomonadati</taxon>
        <taxon>Acidobacteriota</taxon>
        <taxon>Terriglobia</taxon>
        <taxon>Terriglobales</taxon>
        <taxon>Candidatus Korobacteraceae</taxon>
        <taxon>Candidatus Korobacter</taxon>
    </lineage>
</organism>
<dbReference type="InterPro" id="IPR001995">
    <property type="entry name" value="Peptidase_A2_cat"/>
</dbReference>
<feature type="domain" description="Peptidase A2" evidence="2">
    <location>
        <begin position="47"/>
        <end position="129"/>
    </location>
</feature>
<accession>A0A932EPU9</accession>
<dbReference type="GO" id="GO:0004190">
    <property type="term" value="F:aspartic-type endopeptidase activity"/>
    <property type="evidence" value="ECO:0007669"/>
    <property type="project" value="InterPro"/>
</dbReference>
<dbReference type="Pfam" id="PF13975">
    <property type="entry name" value="gag-asp_proteas"/>
    <property type="match status" value="1"/>
</dbReference>